<dbReference type="AlphaFoldDB" id="A0A844YTC0"/>
<dbReference type="Proteomes" id="UP000466966">
    <property type="component" value="Unassembled WGS sequence"/>
</dbReference>
<feature type="transmembrane region" description="Helical" evidence="7">
    <location>
        <begin position="136"/>
        <end position="169"/>
    </location>
</feature>
<comment type="subcellular location">
    <subcellularLocation>
        <location evidence="1">Membrane</location>
        <topology evidence="1">Multi-pass membrane protein</topology>
    </subcellularLocation>
</comment>
<evidence type="ECO:0000256" key="1">
    <source>
        <dbReference type="ARBA" id="ARBA00004141"/>
    </source>
</evidence>
<name>A0A844YTC0_9SPHN</name>
<evidence type="ECO:0000256" key="7">
    <source>
        <dbReference type="SAM" id="Phobius"/>
    </source>
</evidence>
<proteinExistence type="inferred from homology"/>
<evidence type="ECO:0000313" key="8">
    <source>
        <dbReference type="EMBL" id="MXO70078.1"/>
    </source>
</evidence>
<dbReference type="OrthoDB" id="7400974at2"/>
<evidence type="ECO:0000256" key="6">
    <source>
        <dbReference type="SAM" id="MobiDB-lite"/>
    </source>
</evidence>
<evidence type="ECO:0000256" key="3">
    <source>
        <dbReference type="ARBA" id="ARBA00022692"/>
    </source>
</evidence>
<keyword evidence="9" id="KW-1185">Reference proteome</keyword>
<dbReference type="InterPro" id="IPR007688">
    <property type="entry name" value="Conjugal_tfr_TrbL/VirB6"/>
</dbReference>
<accession>A0A844YTC0</accession>
<dbReference type="GO" id="GO:0030255">
    <property type="term" value="P:protein secretion by the type IV secretion system"/>
    <property type="evidence" value="ECO:0007669"/>
    <property type="project" value="InterPro"/>
</dbReference>
<dbReference type="Pfam" id="PF04610">
    <property type="entry name" value="TrbL"/>
    <property type="match status" value="1"/>
</dbReference>
<evidence type="ECO:0000256" key="5">
    <source>
        <dbReference type="ARBA" id="ARBA00023136"/>
    </source>
</evidence>
<reference evidence="8 9" key="1">
    <citation type="submission" date="2019-12" db="EMBL/GenBank/DDBJ databases">
        <title>Genomic-based taxomic classification of the family Erythrobacteraceae.</title>
        <authorList>
            <person name="Xu L."/>
        </authorList>
    </citation>
    <scope>NUCLEOTIDE SEQUENCE [LARGE SCALE GENOMIC DNA]</scope>
    <source>
        <strain evidence="8 9">M0322</strain>
    </source>
</reference>
<keyword evidence="4 7" id="KW-1133">Transmembrane helix</keyword>
<evidence type="ECO:0000256" key="2">
    <source>
        <dbReference type="ARBA" id="ARBA00007802"/>
    </source>
</evidence>
<organism evidence="8 9">
    <name type="scientific">Alteraurantiacibacter buctensis</name>
    <dbReference type="NCBI Taxonomy" id="1503981"/>
    <lineage>
        <taxon>Bacteria</taxon>
        <taxon>Pseudomonadati</taxon>
        <taxon>Pseudomonadota</taxon>
        <taxon>Alphaproteobacteria</taxon>
        <taxon>Sphingomonadales</taxon>
        <taxon>Erythrobacteraceae</taxon>
        <taxon>Alteraurantiacibacter</taxon>
    </lineage>
</organism>
<comment type="caution">
    <text evidence="8">The sequence shown here is derived from an EMBL/GenBank/DDBJ whole genome shotgun (WGS) entry which is preliminary data.</text>
</comment>
<feature type="transmembrane region" description="Helical" evidence="7">
    <location>
        <begin position="181"/>
        <end position="202"/>
    </location>
</feature>
<dbReference type="GO" id="GO:0016020">
    <property type="term" value="C:membrane"/>
    <property type="evidence" value="ECO:0007669"/>
    <property type="project" value="UniProtKB-SubCell"/>
</dbReference>
<dbReference type="EMBL" id="WTYV01000001">
    <property type="protein sequence ID" value="MXO70078.1"/>
    <property type="molecule type" value="Genomic_DNA"/>
</dbReference>
<feature type="compositionally biased region" description="Low complexity" evidence="6">
    <location>
        <begin position="334"/>
        <end position="347"/>
    </location>
</feature>
<keyword evidence="3 7" id="KW-0812">Transmembrane</keyword>
<gene>
    <name evidence="8" type="ORF">GRI99_00330</name>
</gene>
<feature type="transmembrane region" description="Helical" evidence="7">
    <location>
        <begin position="47"/>
        <end position="67"/>
    </location>
</feature>
<keyword evidence="5 7" id="KW-0472">Membrane</keyword>
<evidence type="ECO:0000313" key="9">
    <source>
        <dbReference type="Proteomes" id="UP000466966"/>
    </source>
</evidence>
<feature type="transmembrane region" description="Helical" evidence="7">
    <location>
        <begin position="222"/>
        <end position="240"/>
    </location>
</feature>
<feature type="region of interest" description="Disordered" evidence="6">
    <location>
        <begin position="309"/>
        <end position="367"/>
    </location>
</feature>
<feature type="transmembrane region" description="Helical" evidence="7">
    <location>
        <begin position="16"/>
        <end position="35"/>
    </location>
</feature>
<protein>
    <submittedName>
        <fullName evidence="8">Type VI secretion protein</fullName>
    </submittedName>
</protein>
<evidence type="ECO:0000256" key="4">
    <source>
        <dbReference type="ARBA" id="ARBA00022989"/>
    </source>
</evidence>
<sequence>MSQAAFSRIFGPEGAFVVPLQILLSLFVILIGYGFLTGRLRIGLGSLVPRVFTLITVVTMATSWIAFQAVFWNLTVGAPDQIASAMMGTQGSATTIFADKLDVVMFSLMEASGGEGAAETTSIFSPPGLLWSGATMLLLGTVGVLATTKIALAVLLSLGPVFIVMALFRPTRGLFTGWLKAVVMVALAPLFTVLAGSLMLELATPVLASLMATPGQIDVRPAMAFFMIGAVHLALMAMVMKVTSTMVRGWSVFGMSAGKEDRADDRSARPAYAPAPAASAASAAVPGAALAAATSPAPGREIRVASAMPVPANDSGPQAGGTVRETRVVAGPGSASASAQADSATPSRVRGIGSRFKSAPVRSTEKF</sequence>
<comment type="similarity">
    <text evidence="2">Belongs to the TrbL/VirB6 family.</text>
</comment>